<dbReference type="CDD" id="cd00130">
    <property type="entry name" value="PAS"/>
    <property type="match status" value="1"/>
</dbReference>
<name>A0A1G4QGB7_9BACL</name>
<dbReference type="InterPro" id="IPR000014">
    <property type="entry name" value="PAS"/>
</dbReference>
<accession>A0A1G4QGB7</accession>
<dbReference type="InterPro" id="IPR035965">
    <property type="entry name" value="PAS-like_dom_sf"/>
</dbReference>
<dbReference type="STRING" id="624147.SAMN04487970_10076"/>
<keyword evidence="3" id="KW-1185">Reference proteome</keyword>
<organism evidence="2 3">
    <name type="scientific">Paenibacillus tianmuensis</name>
    <dbReference type="NCBI Taxonomy" id="624147"/>
    <lineage>
        <taxon>Bacteria</taxon>
        <taxon>Bacillati</taxon>
        <taxon>Bacillota</taxon>
        <taxon>Bacilli</taxon>
        <taxon>Bacillales</taxon>
        <taxon>Paenibacillaceae</taxon>
        <taxon>Paenibacillus</taxon>
    </lineage>
</organism>
<protein>
    <submittedName>
        <fullName evidence="2">PAS domain S-box-containing protein</fullName>
    </submittedName>
</protein>
<gene>
    <name evidence="2" type="ORF">SAMN04487970_10076</name>
</gene>
<evidence type="ECO:0000259" key="1">
    <source>
        <dbReference type="PROSITE" id="PS50112"/>
    </source>
</evidence>
<dbReference type="PROSITE" id="PS50112">
    <property type="entry name" value="PAS"/>
    <property type="match status" value="1"/>
</dbReference>
<evidence type="ECO:0000313" key="3">
    <source>
        <dbReference type="Proteomes" id="UP000198601"/>
    </source>
</evidence>
<dbReference type="Gene3D" id="3.30.450.20">
    <property type="entry name" value="PAS domain"/>
    <property type="match status" value="1"/>
</dbReference>
<dbReference type="RefSeq" id="WP_245719556.1">
    <property type="nucleotide sequence ID" value="NZ_FMTT01000007.1"/>
</dbReference>
<proteinExistence type="predicted"/>
<evidence type="ECO:0000313" key="2">
    <source>
        <dbReference type="EMBL" id="SCW43562.1"/>
    </source>
</evidence>
<dbReference type="AlphaFoldDB" id="A0A1G4QGB7"/>
<reference evidence="3" key="1">
    <citation type="submission" date="2016-10" db="EMBL/GenBank/DDBJ databases">
        <authorList>
            <person name="Varghese N."/>
            <person name="Submissions S."/>
        </authorList>
    </citation>
    <scope>NUCLEOTIDE SEQUENCE [LARGE SCALE GENOMIC DNA]</scope>
    <source>
        <strain evidence="3">CGMCC 1.8946</strain>
    </source>
</reference>
<feature type="domain" description="PAS" evidence="1">
    <location>
        <begin position="3"/>
        <end position="58"/>
    </location>
</feature>
<dbReference type="EMBL" id="FMTT01000007">
    <property type="protein sequence ID" value="SCW43562.1"/>
    <property type="molecule type" value="Genomic_DNA"/>
</dbReference>
<dbReference type="SMART" id="SM00091">
    <property type="entry name" value="PAS"/>
    <property type="match status" value="1"/>
</dbReference>
<dbReference type="Pfam" id="PF13426">
    <property type="entry name" value="PAS_9"/>
    <property type="match status" value="1"/>
</dbReference>
<dbReference type="NCBIfam" id="TIGR00229">
    <property type="entry name" value="sensory_box"/>
    <property type="match status" value="1"/>
</dbReference>
<sequence length="172" mass="18695">MEQDSLIKYSFTCAPGGIAFLSTEGYFIRVNPAFVRLLGYTEDELANRQEKQLTYPNDPDVMEAAAPLLEPGAAPGMTVVKRYLHKDGGTVRVKLDVTLIHDQDGAHAGFCAYAWCGRTSCAGHEIQLECRIVLGNGTIKFIRIQSITTLTSKGRPSRINGTYGPEADAANA</sequence>
<dbReference type="Proteomes" id="UP000198601">
    <property type="component" value="Unassembled WGS sequence"/>
</dbReference>
<dbReference type="SUPFAM" id="SSF55785">
    <property type="entry name" value="PYP-like sensor domain (PAS domain)"/>
    <property type="match status" value="1"/>
</dbReference>